<reference evidence="2" key="2">
    <citation type="journal article" date="2014" name="PLoS ONE">
        <title>Genome and Transcriptome Analysis of the Fungal Pathogen Fusarium oxysporum f. sp. cubense Causing Banana Vascular Wilt Disease.</title>
        <authorList>
            <person name="Guo L."/>
            <person name="Han L."/>
            <person name="Yang L."/>
            <person name="Zeng H."/>
            <person name="Fan D."/>
            <person name="Zhu Y."/>
            <person name="Feng Y."/>
            <person name="Wang G."/>
            <person name="Peng C."/>
            <person name="Jiang X."/>
            <person name="Zhou D."/>
            <person name="Ni P."/>
            <person name="Liang C."/>
            <person name="Liu L."/>
            <person name="Wang J."/>
            <person name="Mao C."/>
            <person name="Fang X."/>
            <person name="Peng M."/>
            <person name="Huang J."/>
        </authorList>
    </citation>
    <scope>NUCLEOTIDE SEQUENCE [LARGE SCALE GENOMIC DNA]</scope>
    <source>
        <strain evidence="2">race 1</strain>
    </source>
</reference>
<dbReference type="EMBL" id="KB730216">
    <property type="protein sequence ID" value="ENH69391.1"/>
    <property type="molecule type" value="Genomic_DNA"/>
</dbReference>
<evidence type="ECO:0000313" key="1">
    <source>
        <dbReference type="EMBL" id="ENH69391.1"/>
    </source>
</evidence>
<gene>
    <name evidence="1" type="ORF">FOC1_g10011742</name>
</gene>
<dbReference type="VEuPathDB" id="FungiDB:FOC1_g10011742"/>
<proteinExistence type="predicted"/>
<protein>
    <submittedName>
        <fullName evidence="1">Uncharacterized protein</fullName>
    </submittedName>
</protein>
<sequence>HSNSYHKITSPHKPGLFRCAEEVCQDLSFREKRTLKRHQDSKHSGAHYVCRCGYSNGRKDTYLNHLDRKKCSGEGPYTCICGYVTYDLAKDGPHFKDCMTGKRGRPTKENAG</sequence>
<reference evidence="2" key="1">
    <citation type="submission" date="2012-09" db="EMBL/GenBank/DDBJ databases">
        <title>Genome sequencing and comparative transcriptomics of race 1 and race 4 of banana pathogen: Fusarium oxysporum f. sp. cubense.</title>
        <authorList>
            <person name="Fang X."/>
            <person name="Huang J."/>
        </authorList>
    </citation>
    <scope>NUCLEOTIDE SEQUENCE [LARGE SCALE GENOMIC DNA]</scope>
    <source>
        <strain evidence="2">race 1</strain>
    </source>
</reference>
<evidence type="ECO:0000313" key="2">
    <source>
        <dbReference type="Proteomes" id="UP000016928"/>
    </source>
</evidence>
<feature type="non-terminal residue" evidence="1">
    <location>
        <position position="1"/>
    </location>
</feature>
<dbReference type="AlphaFoldDB" id="N4UKP0"/>
<dbReference type="HOGENOM" id="CLU_2151693_0_0_1"/>
<organism evidence="1 2">
    <name type="scientific">Fusarium oxysporum f. sp. cubense (strain race 1)</name>
    <name type="common">Panama disease fungus</name>
    <dbReference type="NCBI Taxonomy" id="1229664"/>
    <lineage>
        <taxon>Eukaryota</taxon>
        <taxon>Fungi</taxon>
        <taxon>Dikarya</taxon>
        <taxon>Ascomycota</taxon>
        <taxon>Pezizomycotina</taxon>
        <taxon>Sordariomycetes</taxon>
        <taxon>Hypocreomycetidae</taxon>
        <taxon>Hypocreales</taxon>
        <taxon>Nectriaceae</taxon>
        <taxon>Fusarium</taxon>
        <taxon>Fusarium oxysporum species complex</taxon>
    </lineage>
</organism>
<dbReference type="Proteomes" id="UP000016928">
    <property type="component" value="Unassembled WGS sequence"/>
</dbReference>
<dbReference type="OrthoDB" id="8922241at2759"/>
<accession>N4UKP0</accession>
<dbReference type="OMA" id="MTQVCEN"/>
<name>N4UKP0_FUSC1</name>